<dbReference type="Gene3D" id="3.40.50.300">
    <property type="entry name" value="P-loop containing nucleotide triphosphate hydrolases"/>
    <property type="match status" value="1"/>
</dbReference>
<keyword evidence="1" id="KW-1133">Transmembrane helix</keyword>
<dbReference type="Pfam" id="PF13401">
    <property type="entry name" value="AAA_22"/>
    <property type="match status" value="1"/>
</dbReference>
<evidence type="ECO:0000313" key="4">
    <source>
        <dbReference type="Proteomes" id="UP000484875"/>
    </source>
</evidence>
<proteinExistence type="predicted"/>
<accession>A0A845HNX2</accession>
<keyword evidence="4" id="KW-1185">Reference proteome</keyword>
<feature type="transmembrane region" description="Helical" evidence="1">
    <location>
        <begin position="275"/>
        <end position="295"/>
    </location>
</feature>
<name>A0A845HNX2_9BURK</name>
<dbReference type="EMBL" id="WWCV01000077">
    <property type="protein sequence ID" value="MYN20468.1"/>
    <property type="molecule type" value="Genomic_DNA"/>
</dbReference>
<keyword evidence="1" id="KW-0472">Membrane</keyword>
<comment type="caution">
    <text evidence="3">The sequence shown here is derived from an EMBL/GenBank/DDBJ whole genome shotgun (WGS) entry which is preliminary data.</text>
</comment>
<dbReference type="InterPro" id="IPR052026">
    <property type="entry name" value="ExeA_AAA_ATPase_DNA-bind"/>
</dbReference>
<evidence type="ECO:0000259" key="2">
    <source>
        <dbReference type="Pfam" id="PF13401"/>
    </source>
</evidence>
<keyword evidence="1" id="KW-0812">Transmembrane</keyword>
<organism evidence="3 4">
    <name type="scientific">Duganella vulcania</name>
    <dbReference type="NCBI Taxonomy" id="2692166"/>
    <lineage>
        <taxon>Bacteria</taxon>
        <taxon>Pseudomonadati</taxon>
        <taxon>Pseudomonadota</taxon>
        <taxon>Betaproteobacteria</taxon>
        <taxon>Burkholderiales</taxon>
        <taxon>Oxalobacteraceae</taxon>
        <taxon>Telluria group</taxon>
        <taxon>Duganella</taxon>
    </lineage>
</organism>
<dbReference type="PANTHER" id="PTHR35894">
    <property type="entry name" value="GENERAL SECRETION PATHWAY PROTEIN A-RELATED"/>
    <property type="match status" value="1"/>
</dbReference>
<dbReference type="AlphaFoldDB" id="A0A845HNX2"/>
<evidence type="ECO:0000256" key="1">
    <source>
        <dbReference type="SAM" id="Phobius"/>
    </source>
</evidence>
<dbReference type="PANTHER" id="PTHR35894:SF7">
    <property type="entry name" value="GENERAL SECRETION PATHWAY PROTEIN A-RELATED"/>
    <property type="match status" value="1"/>
</dbReference>
<protein>
    <submittedName>
        <fullName evidence="3">AAA family ATPase</fullName>
    </submittedName>
</protein>
<dbReference type="RefSeq" id="WP_161092787.1">
    <property type="nucleotide sequence ID" value="NZ_WWCV01000077.1"/>
</dbReference>
<dbReference type="GO" id="GO:0016887">
    <property type="term" value="F:ATP hydrolysis activity"/>
    <property type="evidence" value="ECO:0007669"/>
    <property type="project" value="InterPro"/>
</dbReference>
<dbReference type="InterPro" id="IPR027417">
    <property type="entry name" value="P-loop_NTPase"/>
</dbReference>
<reference evidence="3 4" key="1">
    <citation type="submission" date="2019-12" db="EMBL/GenBank/DDBJ databases">
        <title>Novel species isolated from a subtropical stream in China.</title>
        <authorList>
            <person name="Lu H."/>
        </authorList>
    </citation>
    <scope>NUCLEOTIDE SEQUENCE [LARGE SCALE GENOMIC DNA]</scope>
    <source>
        <strain evidence="3 4">FT107W</strain>
    </source>
</reference>
<feature type="domain" description="ORC1/DEAH AAA+ ATPase" evidence="2">
    <location>
        <begin position="40"/>
        <end position="169"/>
    </location>
</feature>
<gene>
    <name evidence="3" type="ORF">GTP81_27380</name>
</gene>
<dbReference type="SUPFAM" id="SSF52540">
    <property type="entry name" value="P-loop containing nucleoside triphosphate hydrolases"/>
    <property type="match status" value="1"/>
</dbReference>
<evidence type="ECO:0000313" key="3">
    <source>
        <dbReference type="EMBL" id="MYN20468.1"/>
    </source>
</evidence>
<dbReference type="Proteomes" id="UP000484875">
    <property type="component" value="Unassembled WGS sequence"/>
</dbReference>
<dbReference type="InterPro" id="IPR049945">
    <property type="entry name" value="AAA_22"/>
</dbReference>
<sequence>MYQAHFGLGEMPFGITPDTSFFFTSPHSQQALNTLLVAARSGEGFIKITGEVGTGKTLLCRKFMATLGEGFVTAYIPNPYLEPRSLMLALADELELPLQRDVDQHQLLKSLTQRLMDLAREGKQVVMCLDEAQAIPLESLEALRLLTNLETEKRKLLQIVLFGQPELNQHLQTNSIRQLAQRITFHYHLGPLSRDDMEYYLAHRLRVAGYGGSRLFSRGAIGRLFKASGGIPRLVNIMANKSLMLCFGEGKQQVTRRHVDMAADDTVQSKAGLRWQWLMAGVSLLIAACGLTWALTK</sequence>